<dbReference type="STRING" id="648782.SAMN04488554_0456"/>
<keyword evidence="8" id="KW-0963">Cytoplasm</keyword>
<evidence type="ECO:0000259" key="10">
    <source>
        <dbReference type="PROSITE" id="PS00631"/>
    </source>
</evidence>
<dbReference type="HAMAP" id="MF_00181">
    <property type="entry name" value="Cytosol_peptidase_M17"/>
    <property type="match status" value="1"/>
</dbReference>
<dbReference type="GO" id="GO:0070006">
    <property type="term" value="F:metalloaminopeptidase activity"/>
    <property type="evidence" value="ECO:0007669"/>
    <property type="project" value="InterPro"/>
</dbReference>
<dbReference type="OrthoDB" id="9809354at2"/>
<keyword evidence="5 8" id="KW-0645">Protease</keyword>
<dbReference type="EC" id="3.4.11.1" evidence="8"/>
<comment type="subcellular location">
    <subcellularLocation>
        <location evidence="8">Cytoplasm</location>
    </subcellularLocation>
</comment>
<feature type="binding site" evidence="8">
    <location>
        <position position="355"/>
    </location>
    <ligand>
        <name>Mn(2+)</name>
        <dbReference type="ChEBI" id="CHEBI:29035"/>
        <label>1</label>
    </ligand>
</feature>
<dbReference type="RefSeq" id="WP_089771510.1">
    <property type="nucleotide sequence ID" value="NZ_FNTX01000001.1"/>
</dbReference>
<dbReference type="PANTHER" id="PTHR11963">
    <property type="entry name" value="LEUCINE AMINOPEPTIDASE-RELATED"/>
    <property type="match status" value="1"/>
</dbReference>
<dbReference type="InterPro" id="IPR011356">
    <property type="entry name" value="Leucine_aapep/pepB"/>
</dbReference>
<comment type="cofactor">
    <cofactor evidence="8">
        <name>Mn(2+)</name>
        <dbReference type="ChEBI" id="CHEBI:29035"/>
    </cofactor>
    <text evidence="8">Binds 2 manganese ions per subunit.</text>
</comment>
<evidence type="ECO:0000256" key="8">
    <source>
        <dbReference type="HAMAP-Rule" id="MF_00181"/>
    </source>
</evidence>
<dbReference type="AlphaFoldDB" id="A0A1H5CSR6"/>
<feature type="binding site" evidence="8">
    <location>
        <position position="355"/>
    </location>
    <ligand>
        <name>Mn(2+)</name>
        <dbReference type="ChEBI" id="CHEBI:29035"/>
        <label>2</label>
    </ligand>
</feature>
<evidence type="ECO:0000313" key="11">
    <source>
        <dbReference type="EMBL" id="SED69554.1"/>
    </source>
</evidence>
<feature type="binding site" evidence="8">
    <location>
        <position position="271"/>
    </location>
    <ligand>
        <name>Mn(2+)</name>
        <dbReference type="ChEBI" id="CHEBI:29035"/>
        <label>2</label>
    </ligand>
</feature>
<keyword evidence="6 8" id="KW-0378">Hydrolase</keyword>
<evidence type="ECO:0000256" key="2">
    <source>
        <dbReference type="ARBA" id="ARBA00000967"/>
    </source>
</evidence>
<feature type="active site" evidence="8">
    <location>
        <position position="357"/>
    </location>
</feature>
<name>A0A1H5CSR6_9MICO</name>
<evidence type="ECO:0000256" key="3">
    <source>
        <dbReference type="ARBA" id="ARBA00009528"/>
    </source>
</evidence>
<dbReference type="CDD" id="cd00433">
    <property type="entry name" value="Peptidase_M17"/>
    <property type="match status" value="1"/>
</dbReference>
<dbReference type="InterPro" id="IPR000819">
    <property type="entry name" value="Peptidase_M17_C"/>
</dbReference>
<dbReference type="SUPFAM" id="SSF53187">
    <property type="entry name" value="Zn-dependent exopeptidases"/>
    <property type="match status" value="1"/>
</dbReference>
<dbReference type="GO" id="GO:0005737">
    <property type="term" value="C:cytoplasm"/>
    <property type="evidence" value="ECO:0007669"/>
    <property type="project" value="UniProtKB-SubCell"/>
</dbReference>
<feature type="binding site" evidence="8">
    <location>
        <position position="294"/>
    </location>
    <ligand>
        <name>Mn(2+)</name>
        <dbReference type="ChEBI" id="CHEBI:29035"/>
        <label>2</label>
    </ligand>
</feature>
<keyword evidence="4 8" id="KW-0031">Aminopeptidase</keyword>
<evidence type="ECO:0000256" key="7">
    <source>
        <dbReference type="ARBA" id="ARBA00049972"/>
    </source>
</evidence>
<gene>
    <name evidence="8" type="primary">pepA</name>
    <name evidence="11" type="ORF">SAMN04488554_0456</name>
</gene>
<organism evidence="11 12">
    <name type="scientific">Ruania alba</name>
    <dbReference type="NCBI Taxonomy" id="648782"/>
    <lineage>
        <taxon>Bacteria</taxon>
        <taxon>Bacillati</taxon>
        <taxon>Actinomycetota</taxon>
        <taxon>Actinomycetes</taxon>
        <taxon>Micrococcales</taxon>
        <taxon>Ruaniaceae</taxon>
        <taxon>Ruania</taxon>
    </lineage>
</organism>
<dbReference type="PANTHER" id="PTHR11963:SF23">
    <property type="entry name" value="CYTOSOL AMINOPEPTIDASE"/>
    <property type="match status" value="1"/>
</dbReference>
<accession>A0A1H5CSR6</accession>
<comment type="catalytic activity">
    <reaction evidence="2 8">
        <text>Release of an N-terminal amino acid, preferentially leucine, but not glutamic or aspartic acids.</text>
        <dbReference type="EC" id="3.4.11.10"/>
    </reaction>
</comment>
<dbReference type="Proteomes" id="UP000199220">
    <property type="component" value="Unassembled WGS sequence"/>
</dbReference>
<keyword evidence="8" id="KW-0464">Manganese</keyword>
<evidence type="ECO:0000256" key="4">
    <source>
        <dbReference type="ARBA" id="ARBA00022438"/>
    </source>
</evidence>
<dbReference type="Gene3D" id="3.40.630.10">
    <property type="entry name" value="Zn peptidases"/>
    <property type="match status" value="1"/>
</dbReference>
<dbReference type="EMBL" id="FNTX01000001">
    <property type="protein sequence ID" value="SED69554.1"/>
    <property type="molecule type" value="Genomic_DNA"/>
</dbReference>
<dbReference type="PROSITE" id="PS00631">
    <property type="entry name" value="CYTOSOL_AP"/>
    <property type="match status" value="1"/>
</dbReference>
<feature type="domain" description="Cytosol aminopeptidase" evidence="10">
    <location>
        <begin position="351"/>
        <end position="358"/>
    </location>
</feature>
<sequence>MVHAPTLTVGPATPGSDDLSAWGEDATLALAVAPAMPDGAGEHSLRVAGVHGYDIDLAEWAGTAGVTGRAGESVVVSLPRLERWAGLPRRVVFLGIGDGSDRSSRRAGAALATTSVGQEHAVLVLADLLDGDASALVEGVLLGAYAPPSQGSAVTRSASLAALTLCGAAVDLDAAVADGAIAAETTLVARRLAATPSNVKNPQWMAEQAAELAEGTGLLVQSRDETWLAQHGFGGILAVGGGSDSPPRLVTVEHPGAPGADDSAPVVLVGKGITYDTGGISLKPREAMIPMKTDMAGAAAVLGTVLGAARAQLPVRVVAVLPLAENAIGAASYRPSDVVEMVDGTTVEIGNTDAEGRMVLADAMAWARATYAPAALVDVATLTGAASLGLGKRHAALYATDDVLTTGLQTAAERTGEQVWPMPLVPEYRRALESSVADLSHIATDATVGGGSITAALFLQHFAGEQPWAHLDIAGPGRSPKAEHEVSEGATGFGARLLFRWLQSLGQ</sequence>
<keyword evidence="12" id="KW-1185">Reference proteome</keyword>
<evidence type="ECO:0000256" key="1">
    <source>
        <dbReference type="ARBA" id="ARBA00000135"/>
    </source>
</evidence>
<dbReference type="InterPro" id="IPR023042">
    <property type="entry name" value="Peptidase_M17_leu_NH2_pept"/>
</dbReference>
<feature type="region of interest" description="Disordered" evidence="9">
    <location>
        <begin position="1"/>
        <end position="20"/>
    </location>
</feature>
<feature type="binding site" evidence="8">
    <location>
        <position position="353"/>
    </location>
    <ligand>
        <name>Mn(2+)</name>
        <dbReference type="ChEBI" id="CHEBI:29035"/>
        <label>1</label>
    </ligand>
</feature>
<dbReference type="PRINTS" id="PR00481">
    <property type="entry name" value="LAMNOPPTDASE"/>
</dbReference>
<evidence type="ECO:0000256" key="6">
    <source>
        <dbReference type="ARBA" id="ARBA00022801"/>
    </source>
</evidence>
<reference evidence="12" key="1">
    <citation type="submission" date="2016-10" db="EMBL/GenBank/DDBJ databases">
        <authorList>
            <person name="Varghese N."/>
            <person name="Submissions S."/>
        </authorList>
    </citation>
    <scope>NUCLEOTIDE SEQUENCE [LARGE SCALE GENOMIC DNA]</scope>
    <source>
        <strain evidence="12">DSM 21368</strain>
    </source>
</reference>
<dbReference type="SUPFAM" id="SSF52949">
    <property type="entry name" value="Macro domain-like"/>
    <property type="match status" value="1"/>
</dbReference>
<comment type="catalytic activity">
    <reaction evidence="1 8">
        <text>Release of an N-terminal amino acid, Xaa-|-Yaa-, in which Xaa is preferably Leu, but may be other amino acids including Pro although not Arg or Lys, and Yaa may be Pro. Amino acid amides and methyl esters are also readily hydrolyzed, but rates on arylamides are exceedingly low.</text>
        <dbReference type="EC" id="3.4.11.1"/>
    </reaction>
</comment>
<feature type="active site" evidence="8">
    <location>
        <position position="283"/>
    </location>
</feature>
<evidence type="ECO:0000256" key="9">
    <source>
        <dbReference type="SAM" id="MobiDB-lite"/>
    </source>
</evidence>
<comment type="similarity">
    <text evidence="3 8">Belongs to the peptidase M17 family.</text>
</comment>
<evidence type="ECO:0000256" key="5">
    <source>
        <dbReference type="ARBA" id="ARBA00022670"/>
    </source>
</evidence>
<protein>
    <recommendedName>
        <fullName evidence="8">Probable cytosol aminopeptidase</fullName>
        <ecNumber evidence="8">3.4.11.1</ecNumber>
    </recommendedName>
    <alternativeName>
        <fullName evidence="8">Leucine aminopeptidase</fullName>
        <shortName evidence="8">LAP</shortName>
        <ecNumber evidence="8">3.4.11.10</ecNumber>
    </alternativeName>
    <alternativeName>
        <fullName evidence="8">Leucyl aminopeptidase</fullName>
    </alternativeName>
</protein>
<dbReference type="EC" id="3.4.11.10" evidence="8"/>
<dbReference type="GO" id="GO:0006508">
    <property type="term" value="P:proteolysis"/>
    <property type="evidence" value="ECO:0007669"/>
    <property type="project" value="UniProtKB-KW"/>
</dbReference>
<feature type="binding site" evidence="8">
    <location>
        <position position="276"/>
    </location>
    <ligand>
        <name>Mn(2+)</name>
        <dbReference type="ChEBI" id="CHEBI:29035"/>
        <label>2</label>
    </ligand>
</feature>
<dbReference type="Pfam" id="PF00883">
    <property type="entry name" value="Peptidase_M17"/>
    <property type="match status" value="1"/>
</dbReference>
<keyword evidence="8" id="KW-0479">Metal-binding</keyword>
<comment type="function">
    <text evidence="7 8">Presumably involved in the processing and regular turnover of intracellular proteins. Catalyzes the removal of unsubstituted N-terminal amino acids from various peptides.</text>
</comment>
<dbReference type="Gene3D" id="3.40.220.10">
    <property type="entry name" value="Leucine Aminopeptidase, subunit E, domain 1"/>
    <property type="match status" value="1"/>
</dbReference>
<dbReference type="GO" id="GO:0030145">
    <property type="term" value="F:manganese ion binding"/>
    <property type="evidence" value="ECO:0007669"/>
    <property type="project" value="UniProtKB-UniRule"/>
</dbReference>
<feature type="binding site" evidence="8">
    <location>
        <position position="276"/>
    </location>
    <ligand>
        <name>Mn(2+)</name>
        <dbReference type="ChEBI" id="CHEBI:29035"/>
        <label>1</label>
    </ligand>
</feature>
<evidence type="ECO:0000313" key="12">
    <source>
        <dbReference type="Proteomes" id="UP000199220"/>
    </source>
</evidence>
<dbReference type="InterPro" id="IPR043472">
    <property type="entry name" value="Macro_dom-like"/>
</dbReference>
<proteinExistence type="inferred from homology"/>